<gene>
    <name evidence="2" type="ORF">SCUD_LOCUS20985</name>
</gene>
<feature type="compositionally biased region" description="Basic and acidic residues" evidence="1">
    <location>
        <begin position="221"/>
        <end position="230"/>
    </location>
</feature>
<dbReference type="AlphaFoldDB" id="A0A183L0Y7"/>
<dbReference type="Proteomes" id="UP000279833">
    <property type="component" value="Unassembled WGS sequence"/>
</dbReference>
<keyword evidence="3" id="KW-1185">Reference proteome</keyword>
<evidence type="ECO:0000313" key="4">
    <source>
        <dbReference type="WBParaSite" id="SCUD_0002098901-mRNA-1"/>
    </source>
</evidence>
<reference evidence="2 3" key="2">
    <citation type="submission" date="2018-11" db="EMBL/GenBank/DDBJ databases">
        <authorList>
            <consortium name="Pathogen Informatics"/>
        </authorList>
    </citation>
    <scope>NUCLEOTIDE SEQUENCE [LARGE SCALE GENOMIC DNA]</scope>
    <source>
        <strain evidence="2">Dakar</strain>
        <strain evidence="3">Dakar, Senegal</strain>
    </source>
</reference>
<feature type="region of interest" description="Disordered" evidence="1">
    <location>
        <begin position="184"/>
        <end position="259"/>
    </location>
</feature>
<accession>A0A183L0Y7</accession>
<proteinExistence type="predicted"/>
<organism evidence="4">
    <name type="scientific">Schistosoma curassoni</name>
    <dbReference type="NCBI Taxonomy" id="6186"/>
    <lineage>
        <taxon>Eukaryota</taxon>
        <taxon>Metazoa</taxon>
        <taxon>Spiralia</taxon>
        <taxon>Lophotrochozoa</taxon>
        <taxon>Platyhelminthes</taxon>
        <taxon>Trematoda</taxon>
        <taxon>Digenea</taxon>
        <taxon>Strigeidida</taxon>
        <taxon>Schistosomatoidea</taxon>
        <taxon>Schistosomatidae</taxon>
        <taxon>Schistosoma</taxon>
    </lineage>
</organism>
<dbReference type="EMBL" id="UZAK01045467">
    <property type="protein sequence ID" value="VDP73965.1"/>
    <property type="molecule type" value="Genomic_DNA"/>
</dbReference>
<evidence type="ECO:0000313" key="3">
    <source>
        <dbReference type="Proteomes" id="UP000279833"/>
    </source>
</evidence>
<reference evidence="4" key="1">
    <citation type="submission" date="2016-06" db="UniProtKB">
        <authorList>
            <consortium name="WormBaseParasite"/>
        </authorList>
    </citation>
    <scope>IDENTIFICATION</scope>
</reference>
<evidence type="ECO:0000313" key="2">
    <source>
        <dbReference type="EMBL" id="VDP73965.1"/>
    </source>
</evidence>
<feature type="compositionally biased region" description="Basic and acidic residues" evidence="1">
    <location>
        <begin position="72"/>
        <end position="86"/>
    </location>
</feature>
<feature type="compositionally biased region" description="Polar residues" evidence="1">
    <location>
        <begin position="244"/>
        <end position="259"/>
    </location>
</feature>
<feature type="region of interest" description="Disordered" evidence="1">
    <location>
        <begin position="52"/>
        <end position="86"/>
    </location>
</feature>
<dbReference type="WBParaSite" id="SCUD_0002098901-mRNA-1">
    <property type="protein sequence ID" value="SCUD_0002098901-mRNA-1"/>
    <property type="gene ID" value="SCUD_0002098901"/>
</dbReference>
<name>A0A183L0Y7_9TREM</name>
<dbReference type="STRING" id="6186.A0A183L0Y7"/>
<protein>
    <submittedName>
        <fullName evidence="4">KEN domain-containing protein</fullName>
    </submittedName>
</protein>
<evidence type="ECO:0000256" key="1">
    <source>
        <dbReference type="SAM" id="MobiDB-lite"/>
    </source>
</evidence>
<feature type="compositionally biased region" description="Polar residues" evidence="1">
    <location>
        <begin position="195"/>
        <end position="218"/>
    </location>
</feature>
<sequence>MEKKIRTYEGKDCVQELGKLLKLFPRFKRAYINRVFTRNMLSYEKSYEQLKEEDDRERERCSKVRLIQAPKAESKRPTDSKTHNRPELPLQSQAFLCMGLPLGRCPPHVANSLYRRVIVTPEGTVESADEHEQKFLDSTGLSSSALETPSSHCEPPRPKPSLFTGLKISSVSTVLPPIHQLAEFKQSPPRPSEEQMLTSDNNAETLNSEETTIQQSGNKFFRTDHVSEAQKKKRGYINREMRTATVSTPVSRTSITASA</sequence>